<reference evidence="3" key="1">
    <citation type="journal article" date="2009" name="Genome Res.">
        <title>Comparative genomic analyses of the human fungal pathogens Coccidioides and their relatives.</title>
        <authorList>
            <person name="Sharpton T.J."/>
            <person name="Stajich J.E."/>
            <person name="Rounsley S.D."/>
            <person name="Gardner M.J."/>
            <person name="Wortman J.R."/>
            <person name="Jordar V.S."/>
            <person name="Maiti R."/>
            <person name="Kodira C.D."/>
            <person name="Neafsey D.E."/>
            <person name="Zeng Q."/>
            <person name="Hung C.-Y."/>
            <person name="McMahan C."/>
            <person name="Muszewska A."/>
            <person name="Grynberg M."/>
            <person name="Mandel M.A."/>
            <person name="Kellner E.M."/>
            <person name="Barker B.M."/>
            <person name="Galgiani J.N."/>
            <person name="Orbach M.J."/>
            <person name="Kirkland T.N."/>
            <person name="Cole G.T."/>
            <person name="Henn M.R."/>
            <person name="Birren B.W."/>
            <person name="Taylor J.W."/>
        </authorList>
    </citation>
    <scope>NUCLEOTIDE SEQUENCE [LARGE SCALE GENOMIC DNA]</scope>
    <source>
        <strain evidence="3">UAMH 1704</strain>
    </source>
</reference>
<dbReference type="OMA" id="PIRAIFH"/>
<dbReference type="KEGG" id="ure:UREG_05613"/>
<feature type="compositionally biased region" description="Low complexity" evidence="1">
    <location>
        <begin position="44"/>
        <end position="59"/>
    </location>
</feature>
<evidence type="ECO:0000313" key="2">
    <source>
        <dbReference type="EMBL" id="EEP80771.1"/>
    </source>
</evidence>
<dbReference type="PANTHER" id="PTHR37540">
    <property type="entry name" value="TRANSCRIPTION FACTOR (ACR-2), PUTATIVE-RELATED-RELATED"/>
    <property type="match status" value="1"/>
</dbReference>
<dbReference type="Proteomes" id="UP000002058">
    <property type="component" value="Unassembled WGS sequence"/>
</dbReference>
<evidence type="ECO:0000256" key="1">
    <source>
        <dbReference type="SAM" id="MobiDB-lite"/>
    </source>
</evidence>
<gene>
    <name evidence="2" type="ORF">UREG_05613</name>
</gene>
<evidence type="ECO:0000313" key="3">
    <source>
        <dbReference type="Proteomes" id="UP000002058"/>
    </source>
</evidence>
<dbReference type="HOGENOM" id="CLU_026650_0_0_1"/>
<dbReference type="eggNOG" id="ENOG502T2R8">
    <property type="taxonomic scope" value="Eukaryota"/>
</dbReference>
<dbReference type="OrthoDB" id="4158087at2759"/>
<dbReference type="Pfam" id="PF11951">
    <property type="entry name" value="Fungal_trans_2"/>
    <property type="match status" value="1"/>
</dbReference>
<dbReference type="RefSeq" id="XP_002584924.1">
    <property type="nucleotide sequence ID" value="XM_002584878.1"/>
</dbReference>
<dbReference type="AlphaFoldDB" id="C4JT24"/>
<dbReference type="InterPro" id="IPR021858">
    <property type="entry name" value="Fun_TF"/>
</dbReference>
<protein>
    <recommendedName>
        <fullName evidence="4">Transcription factor domain-containing protein</fullName>
    </recommendedName>
</protein>
<dbReference type="EMBL" id="CH476617">
    <property type="protein sequence ID" value="EEP80771.1"/>
    <property type="molecule type" value="Genomic_DNA"/>
</dbReference>
<feature type="region of interest" description="Disordered" evidence="1">
    <location>
        <begin position="82"/>
        <end position="101"/>
    </location>
</feature>
<dbReference type="VEuPathDB" id="FungiDB:UREG_05613"/>
<keyword evidence="3" id="KW-1185">Reference proteome</keyword>
<dbReference type="STRING" id="336963.C4JT24"/>
<sequence>MRQYVHQRRLDGIARLESNKARVRGWTTTTTGSEVIREEELDSSCDSKASPSSESSVSSVNCGKSDPSLLPSAQGQEIGICKLSRGSPSSDPQAGPSSGVIDPFDSYPLSLRQPDQNLIPHFITRYPLMMYKMGHAHQYNPIRAIFHRVAIHDPVPFQAMLAVAAKHMAGVQGQADTVQSLTHKMRALRLLNERLKSDPWGKQEGTIYTAASMAVIEKWSKADNVESLHIRGLIQLLRRRGGMRGMRAASPTSQFMEKVLYWVDFSCAPNAIVGASLPWTGDTPDVSPCLPFPTPKIRSDASISFADQDTYDALQSCEDFFSFFRSLNDIQKSLLGSPSCETRLSKNILNKAPFFGEVSHLYDILTFLPDYDHGIRDIRYIDEYCCMACLLYLNLALYDYYLTSRDFTEYLQWINFEVKKLDPSTGTSITSILWMFLGNGGFPGGEISDDGERNWIVSRMLRLAKRLKGTASKDLWGCLRSTLLEFLIIHRDCGIGNDSVSGAELAARARWRHTQPAILQEEARLRHAMTEQLYANLSNPSAVKSSSLAIPGD</sequence>
<accession>C4JT24</accession>
<name>C4JT24_UNCRE</name>
<dbReference type="InParanoid" id="C4JT24"/>
<organism evidence="2 3">
    <name type="scientific">Uncinocarpus reesii (strain UAMH 1704)</name>
    <dbReference type="NCBI Taxonomy" id="336963"/>
    <lineage>
        <taxon>Eukaryota</taxon>
        <taxon>Fungi</taxon>
        <taxon>Dikarya</taxon>
        <taxon>Ascomycota</taxon>
        <taxon>Pezizomycotina</taxon>
        <taxon>Eurotiomycetes</taxon>
        <taxon>Eurotiomycetidae</taxon>
        <taxon>Onygenales</taxon>
        <taxon>Onygenaceae</taxon>
        <taxon>Uncinocarpus</taxon>
    </lineage>
</organism>
<proteinExistence type="predicted"/>
<dbReference type="GeneID" id="8441119"/>
<feature type="compositionally biased region" description="Polar residues" evidence="1">
    <location>
        <begin position="86"/>
        <end position="96"/>
    </location>
</feature>
<evidence type="ECO:0008006" key="4">
    <source>
        <dbReference type="Google" id="ProtNLM"/>
    </source>
</evidence>
<dbReference type="PANTHER" id="PTHR37540:SF10">
    <property type="entry name" value="SIGMA-70 REGION 2 FAMILY PROTEIN"/>
    <property type="match status" value="1"/>
</dbReference>
<feature type="region of interest" description="Disordered" evidence="1">
    <location>
        <begin position="35"/>
        <end position="68"/>
    </location>
</feature>